<dbReference type="AlphaFoldDB" id="A0A2W5EIH4"/>
<comment type="caution">
    <text evidence="3">The sequence shown here is derived from an EMBL/GenBank/DDBJ whole genome shotgun (WGS) entry which is preliminary data.</text>
</comment>
<feature type="transmembrane region" description="Helical" evidence="1">
    <location>
        <begin position="137"/>
        <end position="158"/>
    </location>
</feature>
<evidence type="ECO:0000313" key="4">
    <source>
        <dbReference type="Proteomes" id="UP000249645"/>
    </source>
</evidence>
<proteinExistence type="predicted"/>
<dbReference type="InterPro" id="IPR012867">
    <property type="entry name" value="DUF1648"/>
</dbReference>
<organism evidence="3 4">
    <name type="scientific">Pseudopedobacter saltans</name>
    <dbReference type="NCBI Taxonomy" id="151895"/>
    <lineage>
        <taxon>Bacteria</taxon>
        <taxon>Pseudomonadati</taxon>
        <taxon>Bacteroidota</taxon>
        <taxon>Sphingobacteriia</taxon>
        <taxon>Sphingobacteriales</taxon>
        <taxon>Sphingobacteriaceae</taxon>
        <taxon>Pseudopedobacter</taxon>
    </lineage>
</organism>
<feature type="transmembrane region" description="Helical" evidence="1">
    <location>
        <begin position="110"/>
        <end position="131"/>
    </location>
</feature>
<gene>
    <name evidence="3" type="ORF">DI598_16400</name>
</gene>
<keyword evidence="1" id="KW-0812">Transmembrane</keyword>
<accession>A0A2W5EIH4</accession>
<feature type="domain" description="DUF1648" evidence="2">
    <location>
        <begin position="25"/>
        <end position="68"/>
    </location>
</feature>
<keyword evidence="1" id="KW-1133">Transmembrane helix</keyword>
<keyword evidence="1" id="KW-0472">Membrane</keyword>
<feature type="transmembrane region" description="Helical" evidence="1">
    <location>
        <begin position="20"/>
        <end position="39"/>
    </location>
</feature>
<sequence length="164" mass="18640">MIRPKVNLQLSTIDKTFEIVGWMAFLCIWILIIVNYHRLPNSIPIHYNGKGEVDGFGGKTSIIILPTIASFLFVGMTYLNKFPHLFNYPTNITDDNAPIQYTYATRLIRYLKTIIVIIFGWSTLQTIRGAIGSTNSLGVWLFPMMSGLIFIPIVYFVVKSMNAK</sequence>
<dbReference type="Pfam" id="PF07853">
    <property type="entry name" value="DUF1648"/>
    <property type="match status" value="1"/>
</dbReference>
<evidence type="ECO:0000313" key="3">
    <source>
        <dbReference type="EMBL" id="PZP42898.1"/>
    </source>
</evidence>
<dbReference type="Proteomes" id="UP000249645">
    <property type="component" value="Unassembled WGS sequence"/>
</dbReference>
<evidence type="ECO:0000259" key="2">
    <source>
        <dbReference type="Pfam" id="PF07853"/>
    </source>
</evidence>
<name>A0A2W5EIH4_9SPHI</name>
<reference evidence="3 4" key="1">
    <citation type="submission" date="2017-11" db="EMBL/GenBank/DDBJ databases">
        <title>Infants hospitalized years apart are colonized by the same room-sourced microbial strains.</title>
        <authorList>
            <person name="Brooks B."/>
            <person name="Olm M.R."/>
            <person name="Firek B.A."/>
            <person name="Baker R."/>
            <person name="Thomas B.C."/>
            <person name="Morowitz M.J."/>
            <person name="Banfield J.F."/>
        </authorList>
    </citation>
    <scope>NUCLEOTIDE SEQUENCE [LARGE SCALE GENOMIC DNA]</scope>
    <source>
        <strain evidence="3">S2_009_000_R2_76</strain>
    </source>
</reference>
<protein>
    <recommendedName>
        <fullName evidence="2">DUF1648 domain-containing protein</fullName>
    </recommendedName>
</protein>
<evidence type="ECO:0000256" key="1">
    <source>
        <dbReference type="SAM" id="Phobius"/>
    </source>
</evidence>
<feature type="transmembrane region" description="Helical" evidence="1">
    <location>
        <begin position="59"/>
        <end position="79"/>
    </location>
</feature>
<dbReference type="EMBL" id="QFOI01000402">
    <property type="protein sequence ID" value="PZP42898.1"/>
    <property type="molecule type" value="Genomic_DNA"/>
</dbReference>